<keyword evidence="6 9" id="KW-0472">Membrane</keyword>
<dbReference type="GO" id="GO:1990961">
    <property type="term" value="P:xenobiotic detoxification by transmembrane export across the plasma membrane"/>
    <property type="evidence" value="ECO:0007669"/>
    <property type="project" value="UniProtKB-ARBA"/>
</dbReference>
<keyword evidence="2" id="KW-0813">Transport</keyword>
<evidence type="ECO:0000256" key="6">
    <source>
        <dbReference type="ARBA" id="ARBA00023136"/>
    </source>
</evidence>
<proteinExistence type="inferred from homology"/>
<dbReference type="InterPro" id="IPR000390">
    <property type="entry name" value="Small_drug/metabolite_transptr"/>
</dbReference>
<dbReference type="AlphaFoldDB" id="A0A4V3WBY1"/>
<evidence type="ECO:0000256" key="7">
    <source>
        <dbReference type="ARBA" id="ARBA00038032"/>
    </source>
</evidence>
<evidence type="ECO:0000313" key="10">
    <source>
        <dbReference type="EMBL" id="THF64999.1"/>
    </source>
</evidence>
<evidence type="ECO:0000256" key="9">
    <source>
        <dbReference type="SAM" id="Phobius"/>
    </source>
</evidence>
<reference evidence="10 11" key="1">
    <citation type="submission" date="2019-04" db="EMBL/GenBank/DDBJ databases">
        <title>Azoarcus nasutitermitis sp. nov. isolated from termite nest.</title>
        <authorList>
            <person name="Lin S.-Y."/>
            <person name="Hameed A."/>
            <person name="Hsu Y.-H."/>
            <person name="Young C.-C."/>
        </authorList>
    </citation>
    <scope>NUCLEOTIDE SEQUENCE [LARGE SCALE GENOMIC DNA]</scope>
    <source>
        <strain evidence="10 11">CC-YHH838</strain>
    </source>
</reference>
<evidence type="ECO:0000256" key="2">
    <source>
        <dbReference type="ARBA" id="ARBA00022448"/>
    </source>
</evidence>
<feature type="transmembrane region" description="Helical" evidence="9">
    <location>
        <begin position="64"/>
        <end position="82"/>
    </location>
</feature>
<dbReference type="OrthoDB" id="9808638at2"/>
<dbReference type="InterPro" id="IPR037185">
    <property type="entry name" value="EmrE-like"/>
</dbReference>
<comment type="similarity">
    <text evidence="7 8">Belongs to the drug/metabolite transporter (DMT) superfamily. Small multidrug resistance (SMR) (TC 2.A.7.1) family.</text>
</comment>
<keyword evidence="3" id="KW-1003">Cell membrane</keyword>
<dbReference type="GO" id="GO:0015297">
    <property type="term" value="F:antiporter activity"/>
    <property type="evidence" value="ECO:0007669"/>
    <property type="project" value="TreeGrafter"/>
</dbReference>
<comment type="caution">
    <text evidence="10">The sequence shown here is derived from an EMBL/GenBank/DDBJ whole genome shotgun (WGS) entry which is preliminary data.</text>
</comment>
<dbReference type="PANTHER" id="PTHR30561:SF1">
    <property type="entry name" value="MULTIDRUG TRANSPORTER EMRE"/>
    <property type="match status" value="1"/>
</dbReference>
<gene>
    <name evidence="10" type="ORF">E6C76_11515</name>
</gene>
<dbReference type="FunFam" id="1.10.3730.20:FF:000001">
    <property type="entry name" value="Quaternary ammonium compound resistance transporter SugE"/>
    <property type="match status" value="1"/>
</dbReference>
<dbReference type="Gene3D" id="1.10.3730.20">
    <property type="match status" value="1"/>
</dbReference>
<dbReference type="GO" id="GO:0015199">
    <property type="term" value="F:amino-acid betaine transmembrane transporter activity"/>
    <property type="evidence" value="ECO:0007669"/>
    <property type="project" value="TreeGrafter"/>
</dbReference>
<evidence type="ECO:0000313" key="11">
    <source>
        <dbReference type="Proteomes" id="UP000308430"/>
    </source>
</evidence>
<dbReference type="Proteomes" id="UP000308430">
    <property type="component" value="Unassembled WGS sequence"/>
</dbReference>
<dbReference type="GO" id="GO:0015220">
    <property type="term" value="F:choline transmembrane transporter activity"/>
    <property type="evidence" value="ECO:0007669"/>
    <property type="project" value="TreeGrafter"/>
</dbReference>
<dbReference type="GO" id="GO:0005886">
    <property type="term" value="C:plasma membrane"/>
    <property type="evidence" value="ECO:0007669"/>
    <property type="project" value="UniProtKB-SubCell"/>
</dbReference>
<dbReference type="InterPro" id="IPR045324">
    <property type="entry name" value="Small_multidrug_res"/>
</dbReference>
<feature type="transmembrane region" description="Helical" evidence="9">
    <location>
        <begin position="37"/>
        <end position="58"/>
    </location>
</feature>
<evidence type="ECO:0000256" key="4">
    <source>
        <dbReference type="ARBA" id="ARBA00022692"/>
    </source>
</evidence>
<accession>A0A4V3WBY1</accession>
<feature type="transmembrane region" description="Helical" evidence="9">
    <location>
        <begin position="6"/>
        <end position="25"/>
    </location>
</feature>
<evidence type="ECO:0000256" key="3">
    <source>
        <dbReference type="ARBA" id="ARBA00022475"/>
    </source>
</evidence>
<keyword evidence="11" id="KW-1185">Reference proteome</keyword>
<evidence type="ECO:0000256" key="1">
    <source>
        <dbReference type="ARBA" id="ARBA00004651"/>
    </source>
</evidence>
<dbReference type="PANTHER" id="PTHR30561">
    <property type="entry name" value="SMR FAMILY PROTON-DEPENDENT DRUG EFFLUX TRANSPORTER SUGE"/>
    <property type="match status" value="1"/>
</dbReference>
<organism evidence="10 11">
    <name type="scientific">Pseudothauera nasutitermitis</name>
    <dbReference type="NCBI Taxonomy" id="2565930"/>
    <lineage>
        <taxon>Bacteria</taxon>
        <taxon>Pseudomonadati</taxon>
        <taxon>Pseudomonadota</taxon>
        <taxon>Betaproteobacteria</taxon>
        <taxon>Rhodocyclales</taxon>
        <taxon>Zoogloeaceae</taxon>
        <taxon>Pseudothauera</taxon>
    </lineage>
</organism>
<protein>
    <submittedName>
        <fullName evidence="10">QacE family quaternary ammonium compound efflux SMR transporter</fullName>
    </submittedName>
</protein>
<dbReference type="Pfam" id="PF00893">
    <property type="entry name" value="Multi_Drug_Res"/>
    <property type="match status" value="1"/>
</dbReference>
<sequence>MNPLLSAYAVLGVAIVLEIIGTTFLQKSEQFTRLMPTLVMAVCYLGAFYFLSLALRVIPVGLAYAIWSGLGIVLISLVGYVVFRQSLDLPAIIGLGLIIAGVVVINVFSRSISH</sequence>
<feature type="transmembrane region" description="Helical" evidence="9">
    <location>
        <begin position="89"/>
        <end position="108"/>
    </location>
</feature>
<dbReference type="EMBL" id="SSOC01000004">
    <property type="protein sequence ID" value="THF64999.1"/>
    <property type="molecule type" value="Genomic_DNA"/>
</dbReference>
<comment type="subcellular location">
    <subcellularLocation>
        <location evidence="1 8">Cell membrane</location>
        <topology evidence="1 8">Multi-pass membrane protein</topology>
    </subcellularLocation>
</comment>
<evidence type="ECO:0000256" key="5">
    <source>
        <dbReference type="ARBA" id="ARBA00022989"/>
    </source>
</evidence>
<evidence type="ECO:0000256" key="8">
    <source>
        <dbReference type="RuleBase" id="RU003942"/>
    </source>
</evidence>
<keyword evidence="4 8" id="KW-0812">Transmembrane</keyword>
<dbReference type="SUPFAM" id="SSF103481">
    <property type="entry name" value="Multidrug resistance efflux transporter EmrE"/>
    <property type="match status" value="1"/>
</dbReference>
<keyword evidence="5 9" id="KW-1133">Transmembrane helix</keyword>
<dbReference type="GO" id="GO:0031460">
    <property type="term" value="P:glycine betaine transport"/>
    <property type="evidence" value="ECO:0007669"/>
    <property type="project" value="TreeGrafter"/>
</dbReference>
<name>A0A4V3WBY1_9RHOO</name>